<feature type="region of interest" description="Disordered" evidence="1">
    <location>
        <begin position="27"/>
        <end position="67"/>
    </location>
</feature>
<sequence>AARTNSLIRMTPSRCLADFVAAAVKPTAIRPSAAGSQTRSSATHSRSPIQQLTSRRISGPHRPVVGS</sequence>
<feature type="non-terminal residue" evidence="2">
    <location>
        <position position="67"/>
    </location>
</feature>
<organism evidence="2 3">
    <name type="scientific">Pleurodeles waltl</name>
    <name type="common">Iberian ribbed newt</name>
    <dbReference type="NCBI Taxonomy" id="8319"/>
    <lineage>
        <taxon>Eukaryota</taxon>
        <taxon>Metazoa</taxon>
        <taxon>Chordata</taxon>
        <taxon>Craniata</taxon>
        <taxon>Vertebrata</taxon>
        <taxon>Euteleostomi</taxon>
        <taxon>Amphibia</taxon>
        <taxon>Batrachia</taxon>
        <taxon>Caudata</taxon>
        <taxon>Salamandroidea</taxon>
        <taxon>Salamandridae</taxon>
        <taxon>Pleurodelinae</taxon>
        <taxon>Pleurodeles</taxon>
    </lineage>
</organism>
<proteinExistence type="predicted"/>
<evidence type="ECO:0000313" key="2">
    <source>
        <dbReference type="EMBL" id="KAJ1174490.1"/>
    </source>
</evidence>
<gene>
    <name evidence="2" type="ORF">NDU88_006311</name>
</gene>
<feature type="non-terminal residue" evidence="2">
    <location>
        <position position="1"/>
    </location>
</feature>
<accession>A0AAV7TD32</accession>
<dbReference type="AlphaFoldDB" id="A0AAV7TD32"/>
<protein>
    <submittedName>
        <fullName evidence="2">Uncharacterized protein</fullName>
    </submittedName>
</protein>
<dbReference type="EMBL" id="JANPWB010000007">
    <property type="protein sequence ID" value="KAJ1174490.1"/>
    <property type="molecule type" value="Genomic_DNA"/>
</dbReference>
<feature type="compositionally biased region" description="Polar residues" evidence="1">
    <location>
        <begin position="34"/>
        <end position="56"/>
    </location>
</feature>
<dbReference type="Proteomes" id="UP001066276">
    <property type="component" value="Chromosome 4_1"/>
</dbReference>
<name>A0AAV7TD32_PLEWA</name>
<comment type="caution">
    <text evidence="2">The sequence shown here is derived from an EMBL/GenBank/DDBJ whole genome shotgun (WGS) entry which is preliminary data.</text>
</comment>
<reference evidence="2" key="1">
    <citation type="journal article" date="2022" name="bioRxiv">
        <title>Sequencing and chromosome-scale assembly of the giantPleurodeles waltlgenome.</title>
        <authorList>
            <person name="Brown T."/>
            <person name="Elewa A."/>
            <person name="Iarovenko S."/>
            <person name="Subramanian E."/>
            <person name="Araus A.J."/>
            <person name="Petzold A."/>
            <person name="Susuki M."/>
            <person name="Suzuki K.-i.T."/>
            <person name="Hayashi T."/>
            <person name="Toyoda A."/>
            <person name="Oliveira C."/>
            <person name="Osipova E."/>
            <person name="Leigh N.D."/>
            <person name="Simon A."/>
            <person name="Yun M.H."/>
        </authorList>
    </citation>
    <scope>NUCLEOTIDE SEQUENCE</scope>
    <source>
        <strain evidence="2">20211129_DDA</strain>
        <tissue evidence="2">Liver</tissue>
    </source>
</reference>
<keyword evidence="3" id="KW-1185">Reference proteome</keyword>
<evidence type="ECO:0000256" key="1">
    <source>
        <dbReference type="SAM" id="MobiDB-lite"/>
    </source>
</evidence>
<evidence type="ECO:0000313" key="3">
    <source>
        <dbReference type="Proteomes" id="UP001066276"/>
    </source>
</evidence>